<evidence type="ECO:0000313" key="2">
    <source>
        <dbReference type="Proteomes" id="UP001145114"/>
    </source>
</evidence>
<sequence>MLRPTVGWVMQHGRRTVTAELDIAGFSGDACPDSALDPIQSTEVLYADHPGRETTIPTSNTFHKASQRQMCGAGGGGGGVGLAGQFDAEDDEDLG</sequence>
<gene>
    <name evidence="1" type="ORF">EV182_008658</name>
</gene>
<organism evidence="1 2">
    <name type="scientific">Spiromyces aspiralis</name>
    <dbReference type="NCBI Taxonomy" id="68401"/>
    <lineage>
        <taxon>Eukaryota</taxon>
        <taxon>Fungi</taxon>
        <taxon>Fungi incertae sedis</taxon>
        <taxon>Zoopagomycota</taxon>
        <taxon>Kickxellomycotina</taxon>
        <taxon>Kickxellomycetes</taxon>
        <taxon>Kickxellales</taxon>
        <taxon>Kickxellaceae</taxon>
        <taxon>Spiromyces</taxon>
    </lineage>
</organism>
<name>A0ACC1H6R0_9FUNG</name>
<dbReference type="EMBL" id="JAMZIH010009763">
    <property type="protein sequence ID" value="KAJ1669655.1"/>
    <property type="molecule type" value="Genomic_DNA"/>
</dbReference>
<protein>
    <submittedName>
        <fullName evidence="1">Uncharacterized protein</fullName>
    </submittedName>
</protein>
<proteinExistence type="predicted"/>
<accession>A0ACC1H6R0</accession>
<reference evidence="1" key="1">
    <citation type="submission" date="2022-06" db="EMBL/GenBank/DDBJ databases">
        <title>Phylogenomic reconstructions and comparative analyses of Kickxellomycotina fungi.</title>
        <authorList>
            <person name="Reynolds N.K."/>
            <person name="Stajich J.E."/>
            <person name="Barry K."/>
            <person name="Grigoriev I.V."/>
            <person name="Crous P."/>
            <person name="Smith M.E."/>
        </authorList>
    </citation>
    <scope>NUCLEOTIDE SEQUENCE</scope>
    <source>
        <strain evidence="1">RSA 2271</strain>
    </source>
</reference>
<feature type="non-terminal residue" evidence="1">
    <location>
        <position position="95"/>
    </location>
</feature>
<comment type="caution">
    <text evidence="1">The sequence shown here is derived from an EMBL/GenBank/DDBJ whole genome shotgun (WGS) entry which is preliminary data.</text>
</comment>
<keyword evidence="2" id="KW-1185">Reference proteome</keyword>
<evidence type="ECO:0000313" key="1">
    <source>
        <dbReference type="EMBL" id="KAJ1669655.1"/>
    </source>
</evidence>
<dbReference type="Proteomes" id="UP001145114">
    <property type="component" value="Unassembled WGS sequence"/>
</dbReference>